<dbReference type="InterPro" id="IPR041712">
    <property type="entry name" value="DHPS-like_MBL-fold"/>
</dbReference>
<dbReference type="InterPro" id="IPR052926">
    <property type="entry name" value="Metallo-beta-lactamase_dom"/>
</dbReference>
<dbReference type="Pfam" id="PF00753">
    <property type="entry name" value="Lactamase_B"/>
    <property type="match status" value="1"/>
</dbReference>
<dbReference type="InterPro" id="IPR001279">
    <property type="entry name" value="Metallo-B-lactamas"/>
</dbReference>
<gene>
    <name evidence="2" type="ORF">FYJ50_03975</name>
</gene>
<dbReference type="GO" id="GO:0016787">
    <property type="term" value="F:hydrolase activity"/>
    <property type="evidence" value="ECO:0007669"/>
    <property type="project" value="UniProtKB-KW"/>
</dbReference>
<dbReference type="PANTHER" id="PTHR13754:SF13">
    <property type="entry name" value="METALLO-BETA-LACTAMASE SUPERFAMILY PROTEIN (AFU_ORTHOLOGUE AFUA_3G07630)"/>
    <property type="match status" value="1"/>
</dbReference>
<dbReference type="CDD" id="cd07713">
    <property type="entry name" value="DHPS-like_MBL-fold"/>
    <property type="match status" value="1"/>
</dbReference>
<feature type="domain" description="Metallo-beta-lactamase" evidence="1">
    <location>
        <begin position="19"/>
        <end position="238"/>
    </location>
</feature>
<evidence type="ECO:0000259" key="1">
    <source>
        <dbReference type="SMART" id="SM00849"/>
    </source>
</evidence>
<proteinExistence type="predicted"/>
<name>A0A7X2N2H8_9FIRM</name>
<comment type="caution">
    <text evidence="2">The sequence shown here is derived from an EMBL/GenBank/DDBJ whole genome shotgun (WGS) entry which is preliminary data.</text>
</comment>
<sequence length="269" mass="31556">MKIVNLIENTGEYPFMCEHGLSIYVETENHKILVDTGQSDLFIQNAKQLKIDLSLVDLVFISHGHYDHAGGLKSFLDINDKAQIYIHKNAKREFYSFKKDKSHYIGMDSLLYSSPRIHWIDYDFKMDEIYVFGNVAHEKYWPKSNLRLKYKVKDKYVQDSFDHEIYVVIQNKVLLSGCAHNGIVNIMDEFQRRFKKDPEIVISGFHMIQSQYMDEDIQCIQDIAKDLKSRNSNYYTGHCTGEFAYSILKKYLNSQIHYMKTGSSIEIKD</sequence>
<reference evidence="2 3" key="1">
    <citation type="submission" date="2019-08" db="EMBL/GenBank/DDBJ databases">
        <title>In-depth cultivation of the pig gut microbiome towards novel bacterial diversity and tailored functional studies.</title>
        <authorList>
            <person name="Wylensek D."/>
            <person name="Hitch T.C.A."/>
            <person name="Clavel T."/>
        </authorList>
    </citation>
    <scope>NUCLEOTIDE SEQUENCE [LARGE SCALE GENOMIC DNA]</scope>
    <source>
        <strain evidence="2 3">LKV-178-WT-2G</strain>
    </source>
</reference>
<evidence type="ECO:0000313" key="3">
    <source>
        <dbReference type="Proteomes" id="UP000470082"/>
    </source>
</evidence>
<accession>A0A7X2N2H8</accession>
<dbReference type="AlphaFoldDB" id="A0A7X2N2H8"/>
<dbReference type="Gene3D" id="3.60.15.10">
    <property type="entry name" value="Ribonuclease Z/Hydroxyacylglutathione hydrolase-like"/>
    <property type="match status" value="1"/>
</dbReference>
<dbReference type="SUPFAM" id="SSF56281">
    <property type="entry name" value="Metallo-hydrolase/oxidoreductase"/>
    <property type="match status" value="1"/>
</dbReference>
<dbReference type="RefSeq" id="WP_154459736.1">
    <property type="nucleotide sequence ID" value="NZ_VUMM01000005.1"/>
</dbReference>
<dbReference type="InterPro" id="IPR036866">
    <property type="entry name" value="RibonucZ/Hydroxyglut_hydro"/>
</dbReference>
<evidence type="ECO:0000313" key="2">
    <source>
        <dbReference type="EMBL" id="MSS01269.1"/>
    </source>
</evidence>
<organism evidence="2 3">
    <name type="scientific">Floccifex porci</name>
    <dbReference type="NCBI Taxonomy" id="2606629"/>
    <lineage>
        <taxon>Bacteria</taxon>
        <taxon>Bacillati</taxon>
        <taxon>Bacillota</taxon>
        <taxon>Erysipelotrichia</taxon>
        <taxon>Erysipelotrichales</taxon>
        <taxon>Erysipelotrichaceae</taxon>
        <taxon>Floccifex</taxon>
    </lineage>
</organism>
<dbReference type="EMBL" id="VUMM01000005">
    <property type="protein sequence ID" value="MSS01269.1"/>
    <property type="molecule type" value="Genomic_DNA"/>
</dbReference>
<dbReference type="SMART" id="SM00849">
    <property type="entry name" value="Lactamase_B"/>
    <property type="match status" value="1"/>
</dbReference>
<keyword evidence="3" id="KW-1185">Reference proteome</keyword>
<dbReference type="Proteomes" id="UP000470082">
    <property type="component" value="Unassembled WGS sequence"/>
</dbReference>
<protein>
    <submittedName>
        <fullName evidence="2">MBL fold metallo-hydrolase</fullName>
    </submittedName>
</protein>
<keyword evidence="2" id="KW-0378">Hydrolase</keyword>
<dbReference type="PANTHER" id="PTHR13754">
    <property type="entry name" value="METALLO-BETA-LACTAMASE SUPERFAMILY PROTEIN"/>
    <property type="match status" value="1"/>
</dbReference>
<dbReference type="GO" id="GO:0016740">
    <property type="term" value="F:transferase activity"/>
    <property type="evidence" value="ECO:0007669"/>
    <property type="project" value="TreeGrafter"/>
</dbReference>